<comment type="caution">
    <text evidence="1">The sequence shown here is derived from an EMBL/GenBank/DDBJ whole genome shotgun (WGS) entry which is preliminary data.</text>
</comment>
<evidence type="ECO:0000313" key="2">
    <source>
        <dbReference type="Proteomes" id="UP001147733"/>
    </source>
</evidence>
<organism evidence="1 2">
    <name type="scientific">Penicillium citrinum</name>
    <dbReference type="NCBI Taxonomy" id="5077"/>
    <lineage>
        <taxon>Eukaryota</taxon>
        <taxon>Fungi</taxon>
        <taxon>Dikarya</taxon>
        <taxon>Ascomycota</taxon>
        <taxon>Pezizomycotina</taxon>
        <taxon>Eurotiomycetes</taxon>
        <taxon>Eurotiomycetidae</taxon>
        <taxon>Eurotiales</taxon>
        <taxon>Aspergillaceae</taxon>
        <taxon>Penicillium</taxon>
    </lineage>
</organism>
<protein>
    <submittedName>
        <fullName evidence="1">Uncharacterized protein</fullName>
    </submittedName>
</protein>
<name>A0A9W9NUI3_PENCI</name>
<dbReference type="GeneID" id="81386507"/>
<proteinExistence type="predicted"/>
<dbReference type="RefSeq" id="XP_056498891.1">
    <property type="nucleotide sequence ID" value="XM_056647340.1"/>
</dbReference>
<dbReference type="EMBL" id="JAPQKT010000007">
    <property type="protein sequence ID" value="KAJ5224919.1"/>
    <property type="molecule type" value="Genomic_DNA"/>
</dbReference>
<dbReference type="OrthoDB" id="6612291at2759"/>
<evidence type="ECO:0000313" key="1">
    <source>
        <dbReference type="EMBL" id="KAJ5224919.1"/>
    </source>
</evidence>
<gene>
    <name evidence="1" type="ORF">N7469_008422</name>
</gene>
<dbReference type="Proteomes" id="UP001147733">
    <property type="component" value="Unassembled WGS sequence"/>
</dbReference>
<accession>A0A9W9NUI3</accession>
<dbReference type="AlphaFoldDB" id="A0A9W9NUI3"/>
<reference evidence="1" key="1">
    <citation type="submission" date="2022-11" db="EMBL/GenBank/DDBJ databases">
        <authorList>
            <person name="Petersen C."/>
        </authorList>
    </citation>
    <scope>NUCLEOTIDE SEQUENCE</scope>
    <source>
        <strain evidence="1">IBT 23319</strain>
    </source>
</reference>
<reference evidence="1" key="2">
    <citation type="journal article" date="2023" name="IMA Fungus">
        <title>Comparative genomic study of the Penicillium genus elucidates a diverse pangenome and 15 lateral gene transfer events.</title>
        <authorList>
            <person name="Petersen C."/>
            <person name="Sorensen T."/>
            <person name="Nielsen M.R."/>
            <person name="Sondergaard T.E."/>
            <person name="Sorensen J.L."/>
            <person name="Fitzpatrick D.A."/>
            <person name="Frisvad J.C."/>
            <person name="Nielsen K.L."/>
        </authorList>
    </citation>
    <scope>NUCLEOTIDE SEQUENCE</scope>
    <source>
        <strain evidence="1">IBT 23319</strain>
    </source>
</reference>
<sequence>MATRAILSSHYYDEVCSAEFMREMCGRSDSSLRLAHEIPPQTTYPVIWLAHENLQLMSIIEGDASLGVWRRVSDLATDLFALGLNREATYSPELIPLFLAECRRKIFARDYYLDKYSRRSSIAPPRISSRQTDCKLPLDIPHDAPLTTSLETLSEIQHNLSHNDWDADGIISTVTWARLRCILGEFRVEIAEYQIRSTPAVDADKLRCFLQPCFKYPAL</sequence>
<keyword evidence="2" id="KW-1185">Reference proteome</keyword>
<dbReference type="CDD" id="cd12148">
    <property type="entry name" value="fungal_TF_MHR"/>
    <property type="match status" value="1"/>
</dbReference>